<evidence type="ECO:0000256" key="1">
    <source>
        <dbReference type="SAM" id="SignalP"/>
    </source>
</evidence>
<dbReference type="RefSeq" id="WP_263821884.1">
    <property type="nucleotide sequence ID" value="NZ_JAOXHK010000004.1"/>
</dbReference>
<evidence type="ECO:0000313" key="2">
    <source>
        <dbReference type="EMBL" id="MCV3728569.1"/>
    </source>
</evidence>
<name>A0ABT3BMW3_9BACT</name>
<evidence type="ECO:0008006" key="4">
    <source>
        <dbReference type="Google" id="ProtNLM"/>
    </source>
</evidence>
<reference evidence="2 3" key="1">
    <citation type="journal article" date="2020" name="Int. J. Syst. Evol. Microbiol.">
        <title>Ureaplasma miroungigenitalium sp. nov. isolated from northern elephant seals (Mirounga angustirostris) and Ureaplasma zalophigenitalium sp. nov. isolated from California sea lions (Zalophus californianus).</title>
        <authorList>
            <person name="Volokhov D.V."/>
            <person name="Gulland F.M."/>
            <person name="Gao Y."/>
            <person name="Chizhikov V.E."/>
        </authorList>
    </citation>
    <scope>NUCLEOTIDE SEQUENCE [LARGE SCALE GENOMIC DNA]</scope>
    <source>
        <strain evidence="2 3">ES3182-GEN</strain>
    </source>
</reference>
<sequence length="194" mass="22175">MTNKQKIILKSLLGSSFFLITVPCLVACSQQKEETFDDYKKNIYNFQEPKDIPYAVQSYQYPLNLSNILGNTLITELTLEASSVVLEFKLIKFYEPIAQQIFSPNKSMADIAYLQMDVQNENTGEQMTWTIPVKVPDLIKERHVSYSLPTLDEASAQTDTFIWKQARFLDSESQIISQSFDCLDKPISINHSQG</sequence>
<accession>A0ABT3BMW3</accession>
<dbReference type="Proteomes" id="UP001208245">
    <property type="component" value="Unassembled WGS sequence"/>
</dbReference>
<comment type="caution">
    <text evidence="2">The sequence shown here is derived from an EMBL/GenBank/DDBJ whole genome shotgun (WGS) entry which is preliminary data.</text>
</comment>
<keyword evidence="3" id="KW-1185">Reference proteome</keyword>
<feature type="chain" id="PRO_5046311022" description="Lipoprotein" evidence="1">
    <location>
        <begin position="27"/>
        <end position="194"/>
    </location>
</feature>
<keyword evidence="1" id="KW-0732">Signal</keyword>
<protein>
    <recommendedName>
        <fullName evidence="4">Lipoprotein</fullName>
    </recommendedName>
</protein>
<gene>
    <name evidence="2" type="ORF">OF376_02170</name>
</gene>
<evidence type="ECO:0000313" key="3">
    <source>
        <dbReference type="Proteomes" id="UP001208245"/>
    </source>
</evidence>
<organism evidence="2 3">
    <name type="scientific">Ureaplasma miroungigenitalium</name>
    <dbReference type="NCBI Taxonomy" id="1042321"/>
    <lineage>
        <taxon>Bacteria</taxon>
        <taxon>Bacillati</taxon>
        <taxon>Mycoplasmatota</taxon>
        <taxon>Mycoplasmoidales</taxon>
        <taxon>Mycoplasmoidaceae</taxon>
        <taxon>Ureaplasma</taxon>
    </lineage>
</organism>
<dbReference type="EMBL" id="JAOXHL010000002">
    <property type="protein sequence ID" value="MCV3728569.1"/>
    <property type="molecule type" value="Genomic_DNA"/>
</dbReference>
<proteinExistence type="predicted"/>
<feature type="signal peptide" evidence="1">
    <location>
        <begin position="1"/>
        <end position="26"/>
    </location>
</feature>